<gene>
    <name evidence="2" type="ORF">SSLN_LOCUS1016</name>
</gene>
<evidence type="ECO:0000256" key="1">
    <source>
        <dbReference type="SAM" id="Phobius"/>
    </source>
</evidence>
<feature type="transmembrane region" description="Helical" evidence="1">
    <location>
        <begin position="62"/>
        <end position="86"/>
    </location>
</feature>
<reference evidence="4" key="1">
    <citation type="submission" date="2016-06" db="UniProtKB">
        <authorList>
            <consortium name="WormBaseParasite"/>
        </authorList>
    </citation>
    <scope>IDENTIFICATION</scope>
</reference>
<feature type="transmembrane region" description="Helical" evidence="1">
    <location>
        <begin position="121"/>
        <end position="142"/>
    </location>
</feature>
<dbReference type="Proteomes" id="UP000275846">
    <property type="component" value="Unassembled WGS sequence"/>
</dbReference>
<keyword evidence="3" id="KW-1185">Reference proteome</keyword>
<dbReference type="EMBL" id="UYSU01001305">
    <property type="protein sequence ID" value="VDL86741.1"/>
    <property type="molecule type" value="Genomic_DNA"/>
</dbReference>
<dbReference type="OrthoDB" id="10458425at2759"/>
<dbReference type="WBParaSite" id="SSLN_0000105601-mRNA-1">
    <property type="protein sequence ID" value="SSLN_0000105601-mRNA-1"/>
    <property type="gene ID" value="SSLN_0000105601"/>
</dbReference>
<proteinExistence type="predicted"/>
<protein>
    <submittedName>
        <fullName evidence="4">Tetraspanin family</fullName>
    </submittedName>
</protein>
<keyword evidence="1" id="KW-0812">Transmembrane</keyword>
<keyword evidence="1" id="KW-1133">Transmembrane helix</keyword>
<evidence type="ECO:0000313" key="2">
    <source>
        <dbReference type="EMBL" id="VDL86741.1"/>
    </source>
</evidence>
<sequence length="225" mass="24311">MDDAPNPIKLQLTENLSPMDSTSLVIKYFRVVLILLHICLMLEAAFLLMLGHNMEIGANATILRMFVRIFLPTAPDISLELLVGVLVVGYPIVLAIGVMLMAYFFFGMIVSCFGNVNALKIYGILLGIFVCALITATAVLFGSPTYEGGTYCCGLLGYKDFAGSLRMPATCCSVDNKVVAKSCDYSTAAAMNPLLPGCMNKISYFVELSRPQLAVVPVSFLTPPV</sequence>
<feature type="transmembrane region" description="Helical" evidence="1">
    <location>
        <begin position="28"/>
        <end position="50"/>
    </location>
</feature>
<reference evidence="2 3" key="2">
    <citation type="submission" date="2018-11" db="EMBL/GenBank/DDBJ databases">
        <authorList>
            <consortium name="Pathogen Informatics"/>
        </authorList>
    </citation>
    <scope>NUCLEOTIDE SEQUENCE [LARGE SCALE GENOMIC DNA]</scope>
    <source>
        <strain evidence="2 3">NST_G2</strain>
    </source>
</reference>
<dbReference type="AlphaFoldDB" id="A0A183S9W8"/>
<name>A0A183S9W8_SCHSO</name>
<feature type="transmembrane region" description="Helical" evidence="1">
    <location>
        <begin position="92"/>
        <end position="114"/>
    </location>
</feature>
<organism evidence="4">
    <name type="scientific">Schistocephalus solidus</name>
    <name type="common">Tapeworm</name>
    <dbReference type="NCBI Taxonomy" id="70667"/>
    <lineage>
        <taxon>Eukaryota</taxon>
        <taxon>Metazoa</taxon>
        <taxon>Spiralia</taxon>
        <taxon>Lophotrochozoa</taxon>
        <taxon>Platyhelminthes</taxon>
        <taxon>Cestoda</taxon>
        <taxon>Eucestoda</taxon>
        <taxon>Diphyllobothriidea</taxon>
        <taxon>Diphyllobothriidae</taxon>
        <taxon>Schistocephalus</taxon>
    </lineage>
</organism>
<keyword evidence="1" id="KW-0472">Membrane</keyword>
<evidence type="ECO:0000313" key="3">
    <source>
        <dbReference type="Proteomes" id="UP000275846"/>
    </source>
</evidence>
<accession>A0A183S9W8</accession>
<evidence type="ECO:0000313" key="4">
    <source>
        <dbReference type="WBParaSite" id="SSLN_0000105601-mRNA-1"/>
    </source>
</evidence>